<feature type="signal peptide" evidence="6">
    <location>
        <begin position="1"/>
        <end position="19"/>
    </location>
</feature>
<dbReference type="InterPro" id="IPR033916">
    <property type="entry name" value="ML_Npc2-like"/>
</dbReference>
<dbReference type="EMBL" id="OV121133">
    <property type="protein sequence ID" value="CAH0551844.1"/>
    <property type="molecule type" value="Genomic_DNA"/>
</dbReference>
<feature type="chain" id="PRO_5040176035" description="MD-2-related lipid-recognition domain-containing protein" evidence="6">
    <location>
        <begin position="20"/>
        <end position="159"/>
    </location>
</feature>
<dbReference type="GO" id="GO:0032367">
    <property type="term" value="P:intracellular cholesterol transport"/>
    <property type="evidence" value="ECO:0007669"/>
    <property type="project" value="InterPro"/>
</dbReference>
<dbReference type="Gene3D" id="2.60.40.770">
    <property type="match status" value="1"/>
</dbReference>
<comment type="similarity">
    <text evidence="2">Belongs to the NPC2 family.</text>
</comment>
<dbReference type="Proteomes" id="UP001154078">
    <property type="component" value="Chromosome 2"/>
</dbReference>
<evidence type="ECO:0000256" key="3">
    <source>
        <dbReference type="ARBA" id="ARBA00022525"/>
    </source>
</evidence>
<dbReference type="GO" id="GO:0032934">
    <property type="term" value="F:sterol binding"/>
    <property type="evidence" value="ECO:0007669"/>
    <property type="project" value="InterPro"/>
</dbReference>
<protein>
    <recommendedName>
        <fullName evidence="7">MD-2-related lipid-recognition domain-containing protein</fullName>
    </recommendedName>
</protein>
<dbReference type="InterPro" id="IPR014756">
    <property type="entry name" value="Ig_E-set"/>
</dbReference>
<evidence type="ECO:0000256" key="2">
    <source>
        <dbReference type="ARBA" id="ARBA00006370"/>
    </source>
</evidence>
<evidence type="ECO:0000259" key="7">
    <source>
        <dbReference type="SMART" id="SM00737"/>
    </source>
</evidence>
<evidence type="ECO:0000313" key="8">
    <source>
        <dbReference type="EMBL" id="CAH0551844.1"/>
    </source>
</evidence>
<dbReference type="GO" id="GO:0005576">
    <property type="term" value="C:extracellular region"/>
    <property type="evidence" value="ECO:0007669"/>
    <property type="project" value="UniProtKB-SubCell"/>
</dbReference>
<reference evidence="8" key="1">
    <citation type="submission" date="2021-12" db="EMBL/GenBank/DDBJ databases">
        <authorList>
            <person name="King R."/>
        </authorList>
    </citation>
    <scope>NUCLEOTIDE SEQUENCE</scope>
</reference>
<keyword evidence="4 6" id="KW-0732">Signal</keyword>
<proteinExistence type="inferred from homology"/>
<dbReference type="SUPFAM" id="SSF81296">
    <property type="entry name" value="E set domains"/>
    <property type="match status" value="1"/>
</dbReference>
<feature type="domain" description="MD-2-related lipid-recognition" evidence="7">
    <location>
        <begin position="22"/>
        <end position="155"/>
    </location>
</feature>
<dbReference type="AlphaFoldDB" id="A0A9P0AZK9"/>
<evidence type="ECO:0000256" key="4">
    <source>
        <dbReference type="ARBA" id="ARBA00022729"/>
    </source>
</evidence>
<dbReference type="Pfam" id="PF02221">
    <property type="entry name" value="E1_DerP2_DerF2"/>
    <property type="match status" value="1"/>
</dbReference>
<evidence type="ECO:0000256" key="1">
    <source>
        <dbReference type="ARBA" id="ARBA00004613"/>
    </source>
</evidence>
<dbReference type="FunFam" id="2.60.40.770:FF:000001">
    <property type="entry name" value="NPC intracellular cholesterol transporter 2"/>
    <property type="match status" value="1"/>
</dbReference>
<accession>A0A9P0AZK9</accession>
<dbReference type="InterPro" id="IPR039670">
    <property type="entry name" value="NPC2-like"/>
</dbReference>
<keyword evidence="3" id="KW-0964">Secreted</keyword>
<keyword evidence="9" id="KW-1185">Reference proteome</keyword>
<gene>
    <name evidence="8" type="ORF">MELIAE_LOCUS4367</name>
</gene>
<dbReference type="SMART" id="SM00737">
    <property type="entry name" value="ML"/>
    <property type="match status" value="1"/>
</dbReference>
<dbReference type="OrthoDB" id="6332846at2759"/>
<evidence type="ECO:0000256" key="5">
    <source>
        <dbReference type="ARBA" id="ARBA00023157"/>
    </source>
</evidence>
<organism evidence="8 9">
    <name type="scientific">Brassicogethes aeneus</name>
    <name type="common">Rape pollen beetle</name>
    <name type="synonym">Meligethes aeneus</name>
    <dbReference type="NCBI Taxonomy" id="1431903"/>
    <lineage>
        <taxon>Eukaryota</taxon>
        <taxon>Metazoa</taxon>
        <taxon>Ecdysozoa</taxon>
        <taxon>Arthropoda</taxon>
        <taxon>Hexapoda</taxon>
        <taxon>Insecta</taxon>
        <taxon>Pterygota</taxon>
        <taxon>Neoptera</taxon>
        <taxon>Endopterygota</taxon>
        <taxon>Coleoptera</taxon>
        <taxon>Polyphaga</taxon>
        <taxon>Cucujiformia</taxon>
        <taxon>Nitidulidae</taxon>
        <taxon>Meligethinae</taxon>
        <taxon>Brassicogethes</taxon>
    </lineage>
</organism>
<name>A0A9P0AZK9_BRAAE</name>
<keyword evidence="5" id="KW-1015">Disulfide bond</keyword>
<evidence type="ECO:0000313" key="9">
    <source>
        <dbReference type="Proteomes" id="UP001154078"/>
    </source>
</evidence>
<sequence length="159" mass="17200">MNLTPAFVLLVVAIGYGTATQVRKCQGGSRSIDELSKLVRVGNCKKPPCRLRKNSAIDVTLKFSPEFPVESLKNSVTAAIVGVPFPFVGVDGEDACQNVFQEDGTTKAGCPLEAGKNYVYKNKIDVLQIYPNIKVVVHWGLTSPKGDVICFEVPARITS</sequence>
<dbReference type="PANTHER" id="PTHR11306:SF68">
    <property type="entry name" value="NPC INTRACELLULAR CHOLESTEROL TRANSPORTER 2"/>
    <property type="match status" value="1"/>
</dbReference>
<dbReference type="InterPro" id="IPR003172">
    <property type="entry name" value="ML_dom"/>
</dbReference>
<comment type="subcellular location">
    <subcellularLocation>
        <location evidence="1">Secreted</location>
    </subcellularLocation>
</comment>
<evidence type="ECO:0000256" key="6">
    <source>
        <dbReference type="SAM" id="SignalP"/>
    </source>
</evidence>
<dbReference type="CDD" id="cd00916">
    <property type="entry name" value="Npc2_like"/>
    <property type="match status" value="1"/>
</dbReference>
<dbReference type="PANTHER" id="PTHR11306">
    <property type="entry name" value="NIEMANN PICK TYPE C2 PROTEIN NPC2-RELATED"/>
    <property type="match status" value="1"/>
</dbReference>